<protein>
    <recommendedName>
        <fullName evidence="1">AAA domain-containing protein</fullName>
    </recommendedName>
</protein>
<comment type="caution">
    <text evidence="2">The sequence shown here is derived from an EMBL/GenBank/DDBJ whole genome shotgun (WGS) entry which is preliminary data.</text>
</comment>
<dbReference type="AlphaFoldDB" id="A0A6V8NRD8"/>
<organism evidence="2 3">
    <name type="scientific">Candidatus Hakubella thermalkaliphila</name>
    <dbReference type="NCBI Taxonomy" id="2754717"/>
    <lineage>
        <taxon>Bacteria</taxon>
        <taxon>Bacillati</taxon>
        <taxon>Actinomycetota</taxon>
        <taxon>Actinomycetota incertae sedis</taxon>
        <taxon>Candidatus Hakubellales</taxon>
        <taxon>Candidatus Hakubellaceae</taxon>
        <taxon>Candidatus Hakubella</taxon>
    </lineage>
</organism>
<proteinExistence type="predicted"/>
<dbReference type="RefSeq" id="WP_308765217.1">
    <property type="nucleotide sequence ID" value="NZ_BLRV01000117.1"/>
</dbReference>
<reference evidence="2 3" key="1">
    <citation type="journal article" date="2020" name="Front. Microbiol.">
        <title>Single-cell genomics of novel Actinobacteria with the Wood-Ljungdahl pathway discovered in a serpentinizing system.</title>
        <authorList>
            <person name="Merino N."/>
            <person name="Kawai M."/>
            <person name="Boyd E.S."/>
            <person name="Colman D.R."/>
            <person name="McGlynn S.E."/>
            <person name="Nealson K.H."/>
            <person name="Kurokawa K."/>
            <person name="Hongoh Y."/>
        </authorList>
    </citation>
    <scope>NUCLEOTIDE SEQUENCE [LARGE SCALE GENOMIC DNA]</scope>
    <source>
        <strain evidence="2 3">S06</strain>
    </source>
</reference>
<dbReference type="Proteomes" id="UP000580051">
    <property type="component" value="Unassembled WGS sequence"/>
</dbReference>
<dbReference type="PANTHER" id="PTHR33295:SF18">
    <property type="entry name" value="AAA+ ATPASE DOMAIN-CONTAINING PROTEIN"/>
    <property type="match status" value="1"/>
</dbReference>
<dbReference type="InterPro" id="IPR027417">
    <property type="entry name" value="P-loop_NTPase"/>
</dbReference>
<feature type="domain" description="AAA" evidence="1">
    <location>
        <begin position="24"/>
        <end position="103"/>
    </location>
</feature>
<dbReference type="Pfam" id="PF13173">
    <property type="entry name" value="AAA_14"/>
    <property type="match status" value="1"/>
</dbReference>
<evidence type="ECO:0000259" key="1">
    <source>
        <dbReference type="Pfam" id="PF13173"/>
    </source>
</evidence>
<evidence type="ECO:0000313" key="2">
    <source>
        <dbReference type="EMBL" id="GFP21841.1"/>
    </source>
</evidence>
<dbReference type="InterPro" id="IPR041682">
    <property type="entry name" value="AAA_14"/>
</dbReference>
<accession>A0A6V8NRD8</accession>
<dbReference type="EMBL" id="BLRV01000117">
    <property type="protein sequence ID" value="GFP21841.1"/>
    <property type="molecule type" value="Genomic_DNA"/>
</dbReference>
<name>A0A6V8NRD8_9ACTN</name>
<dbReference type="PANTHER" id="PTHR33295">
    <property type="entry name" value="ATPASE"/>
    <property type="match status" value="1"/>
</dbReference>
<dbReference type="SUPFAM" id="SSF52540">
    <property type="entry name" value="P-loop containing nucleoside triphosphate hydrolases"/>
    <property type="match status" value="1"/>
</dbReference>
<sequence length="103" mass="12178">MAKLYDRDINRRLIERILESRRFIQVLYGPRQVGKTTAIKQVLKEIDLPSHYASADQPTLRNEVWLEEQWEIGRLKAKENKAAVLVFDEIQKVSDWSEVVKRL</sequence>
<dbReference type="Gene3D" id="3.40.50.300">
    <property type="entry name" value="P-loop containing nucleotide triphosphate hydrolases"/>
    <property type="match status" value="1"/>
</dbReference>
<gene>
    <name evidence="2" type="ORF">HKBW3S06_01069</name>
</gene>
<evidence type="ECO:0000313" key="3">
    <source>
        <dbReference type="Proteomes" id="UP000580051"/>
    </source>
</evidence>